<feature type="transmembrane region" description="Helical" evidence="8">
    <location>
        <begin position="171"/>
        <end position="189"/>
    </location>
</feature>
<proteinExistence type="inferred from homology"/>
<keyword evidence="5 8" id="KW-1133">Transmembrane helix</keyword>
<comment type="subcellular location">
    <subcellularLocation>
        <location evidence="1">Cell membrane</location>
        <topology evidence="1">Multi-pass membrane protein</topology>
    </subcellularLocation>
</comment>
<dbReference type="GO" id="GO:0016758">
    <property type="term" value="F:hexosyltransferase activity"/>
    <property type="evidence" value="ECO:0007669"/>
    <property type="project" value="InterPro"/>
</dbReference>
<dbReference type="InterPro" id="IPR018584">
    <property type="entry name" value="GT87"/>
</dbReference>
<evidence type="ECO:0000256" key="3">
    <source>
        <dbReference type="ARBA" id="ARBA00022679"/>
    </source>
</evidence>
<evidence type="ECO:0000256" key="6">
    <source>
        <dbReference type="ARBA" id="ARBA00023136"/>
    </source>
</evidence>
<feature type="transmembrane region" description="Helical" evidence="8">
    <location>
        <begin position="91"/>
        <end position="112"/>
    </location>
</feature>
<organism evidence="9 10">
    <name type="scientific">Mycobacteroides salmoniphilum</name>
    <dbReference type="NCBI Taxonomy" id="404941"/>
    <lineage>
        <taxon>Bacteria</taxon>
        <taxon>Bacillati</taxon>
        <taxon>Actinomycetota</taxon>
        <taxon>Actinomycetes</taxon>
        <taxon>Mycobacteriales</taxon>
        <taxon>Mycobacteriaceae</taxon>
        <taxon>Mycobacteroides</taxon>
    </lineage>
</organism>
<feature type="transmembrane region" description="Helical" evidence="8">
    <location>
        <begin position="62"/>
        <end position="79"/>
    </location>
</feature>
<keyword evidence="3 9" id="KW-0808">Transferase</keyword>
<dbReference type="EMBL" id="PECL01000007">
    <property type="protein sequence ID" value="TEA06727.1"/>
    <property type="molecule type" value="Genomic_DNA"/>
</dbReference>
<feature type="transmembrane region" description="Helical" evidence="8">
    <location>
        <begin position="285"/>
        <end position="303"/>
    </location>
</feature>
<evidence type="ECO:0000256" key="1">
    <source>
        <dbReference type="ARBA" id="ARBA00004651"/>
    </source>
</evidence>
<evidence type="ECO:0000256" key="7">
    <source>
        <dbReference type="ARBA" id="ARBA00024033"/>
    </source>
</evidence>
<feature type="transmembrane region" description="Helical" evidence="8">
    <location>
        <begin position="118"/>
        <end position="134"/>
    </location>
</feature>
<dbReference type="Pfam" id="PF09594">
    <property type="entry name" value="GT87"/>
    <property type="match status" value="1"/>
</dbReference>
<feature type="transmembrane region" description="Helical" evidence="8">
    <location>
        <begin position="384"/>
        <end position="403"/>
    </location>
</feature>
<protein>
    <submittedName>
        <fullName evidence="9">Polyprenol-phosphate-mannose-dependent alpha-(1-2)-phosphatidylinositol mannoside mannosyltransferase</fullName>
        <ecNumber evidence="9">2.4.1.-</ecNumber>
    </submittedName>
</protein>
<evidence type="ECO:0000313" key="9">
    <source>
        <dbReference type="EMBL" id="TEA06727.1"/>
    </source>
</evidence>
<evidence type="ECO:0000256" key="8">
    <source>
        <dbReference type="SAM" id="Phobius"/>
    </source>
</evidence>
<dbReference type="AlphaFoldDB" id="A0A4R8SWI4"/>
<comment type="caution">
    <text evidence="9">The sequence shown here is derived from an EMBL/GenBank/DDBJ whole genome shotgun (WGS) entry which is preliminary data.</text>
</comment>
<keyword evidence="6 8" id="KW-0472">Membrane</keyword>
<accession>A0A4R8SWI4</accession>
<evidence type="ECO:0000256" key="4">
    <source>
        <dbReference type="ARBA" id="ARBA00022692"/>
    </source>
</evidence>
<dbReference type="EC" id="2.4.1.-" evidence="9"/>
<name>A0A4R8SWI4_9MYCO</name>
<reference evidence="9 10" key="1">
    <citation type="journal article" date="2019" name="Sci. Rep.">
        <title>Extended insight into the Mycobacterium chelonae-abscessus complex through whole genome sequencing of Mycobacterium salmoniphilum outbreak and Mycobacterium salmoniphilum-like strains.</title>
        <authorList>
            <person name="Behra P.R.K."/>
            <person name="Das S."/>
            <person name="Pettersson B.M.F."/>
            <person name="Shirreff L."/>
            <person name="DuCote T."/>
            <person name="Jacobsson K.G."/>
            <person name="Ennis D.G."/>
            <person name="Kirsebom L.A."/>
        </authorList>
    </citation>
    <scope>NUCLEOTIDE SEQUENCE [LARGE SCALE GENOMIC DNA]</scope>
    <source>
        <strain evidence="9 10">CCUG 60884</strain>
    </source>
</reference>
<dbReference type="GO" id="GO:0005886">
    <property type="term" value="C:plasma membrane"/>
    <property type="evidence" value="ECO:0007669"/>
    <property type="project" value="UniProtKB-SubCell"/>
</dbReference>
<keyword evidence="9" id="KW-0328">Glycosyltransferase</keyword>
<evidence type="ECO:0000256" key="2">
    <source>
        <dbReference type="ARBA" id="ARBA00022475"/>
    </source>
</evidence>
<comment type="similarity">
    <text evidence="7">Belongs to the glycosyltransferase 87 family.</text>
</comment>
<evidence type="ECO:0000256" key="5">
    <source>
        <dbReference type="ARBA" id="ARBA00022989"/>
    </source>
</evidence>
<dbReference type="Proteomes" id="UP000294604">
    <property type="component" value="Unassembled WGS sequence"/>
</dbReference>
<sequence length="434" mass="47976">MSWRAAYTALLCGALAVVVQNELVPLLAGHHLGLFTNGSDLNGYREGAVLAIHQKPLYAHEILPYVWFAYTPFAAVLFYPLTSVDFDSLKVLWFAISFAALVSTVWRCLTILRYRPTVQLAVFSAGISLVAVDIEAIRATLWQGQINIILMAIILWDLTRPKGARFKGWSVGIATGIKIKAIVFVPYLIVTRQWYAAITAIITALISIIIGWVILPDDSNEYWSHAVFQIGHIGSLTHPGNRSIGGILATIWAPSPMPTGLWFSCALIAFAVGLYAAWNASEAGRILLAVTIVGLIECVVPPLAWGHHWVWFAPLFVLALDKAIRSHGPQKWKSVTVTCGLMSGIFMWFSSWTYWETIRINLPLPMYEEATAAVFTHMPRVARLLTTGTPPVIYFITVVAVILSRKKYVKDIHEADPIDTPTGTPVTHTVLAQD</sequence>
<keyword evidence="4 8" id="KW-0812">Transmembrane</keyword>
<gene>
    <name evidence="9" type="ORF">CCUG60884_01865</name>
</gene>
<evidence type="ECO:0000313" key="10">
    <source>
        <dbReference type="Proteomes" id="UP000294604"/>
    </source>
</evidence>
<feature type="transmembrane region" description="Helical" evidence="8">
    <location>
        <begin position="194"/>
        <end position="215"/>
    </location>
</feature>
<keyword evidence="2" id="KW-1003">Cell membrane</keyword>
<feature type="transmembrane region" description="Helical" evidence="8">
    <location>
        <begin position="260"/>
        <end position="278"/>
    </location>
</feature>
<dbReference type="RefSeq" id="WP_234880947.1">
    <property type="nucleotide sequence ID" value="NZ_PECL01000007.1"/>
</dbReference>